<dbReference type="HOGENOM" id="CLU_2576269_0_0_1"/>
<dbReference type="InParanoid" id="E9GRG7"/>
<name>E9GRG7_DAPPU</name>
<accession>E9GRG7</accession>
<dbReference type="KEGG" id="dpx:DAPPUDRAFT_246930"/>
<gene>
    <name evidence="1" type="ORF">DAPPUDRAFT_246930</name>
</gene>
<evidence type="ECO:0000313" key="2">
    <source>
        <dbReference type="Proteomes" id="UP000000305"/>
    </source>
</evidence>
<dbReference type="EMBL" id="GL732560">
    <property type="protein sequence ID" value="EFX77918.1"/>
    <property type="molecule type" value="Genomic_DNA"/>
</dbReference>
<dbReference type="AlphaFoldDB" id="E9GRG7"/>
<organism evidence="1 2">
    <name type="scientific">Daphnia pulex</name>
    <name type="common">Water flea</name>
    <dbReference type="NCBI Taxonomy" id="6669"/>
    <lineage>
        <taxon>Eukaryota</taxon>
        <taxon>Metazoa</taxon>
        <taxon>Ecdysozoa</taxon>
        <taxon>Arthropoda</taxon>
        <taxon>Crustacea</taxon>
        <taxon>Branchiopoda</taxon>
        <taxon>Diplostraca</taxon>
        <taxon>Cladocera</taxon>
        <taxon>Anomopoda</taxon>
        <taxon>Daphniidae</taxon>
        <taxon>Daphnia</taxon>
    </lineage>
</organism>
<protein>
    <submittedName>
        <fullName evidence="1">Uncharacterized protein</fullName>
    </submittedName>
</protein>
<evidence type="ECO:0000313" key="1">
    <source>
        <dbReference type="EMBL" id="EFX77918.1"/>
    </source>
</evidence>
<keyword evidence="2" id="KW-1185">Reference proteome</keyword>
<sequence>MTGPESRENIAELGDTSLGFLPVCSAGPRAIDRSIVPIDKIRTRFFFYAAIFRPSWDYGCHPPECSLSLRLPYFSLAIQLR</sequence>
<dbReference type="Proteomes" id="UP000000305">
    <property type="component" value="Unassembled WGS sequence"/>
</dbReference>
<proteinExistence type="predicted"/>
<reference evidence="1 2" key="1">
    <citation type="journal article" date="2011" name="Science">
        <title>The ecoresponsive genome of Daphnia pulex.</title>
        <authorList>
            <person name="Colbourne J.K."/>
            <person name="Pfrender M.E."/>
            <person name="Gilbert D."/>
            <person name="Thomas W.K."/>
            <person name="Tucker A."/>
            <person name="Oakley T.H."/>
            <person name="Tokishita S."/>
            <person name="Aerts A."/>
            <person name="Arnold G.J."/>
            <person name="Basu M.K."/>
            <person name="Bauer D.J."/>
            <person name="Caceres C.E."/>
            <person name="Carmel L."/>
            <person name="Casola C."/>
            <person name="Choi J.H."/>
            <person name="Detter J.C."/>
            <person name="Dong Q."/>
            <person name="Dusheyko S."/>
            <person name="Eads B.D."/>
            <person name="Frohlich T."/>
            <person name="Geiler-Samerotte K.A."/>
            <person name="Gerlach D."/>
            <person name="Hatcher P."/>
            <person name="Jogdeo S."/>
            <person name="Krijgsveld J."/>
            <person name="Kriventseva E.V."/>
            <person name="Kultz D."/>
            <person name="Laforsch C."/>
            <person name="Lindquist E."/>
            <person name="Lopez J."/>
            <person name="Manak J.R."/>
            <person name="Muller J."/>
            <person name="Pangilinan J."/>
            <person name="Patwardhan R.P."/>
            <person name="Pitluck S."/>
            <person name="Pritham E.J."/>
            <person name="Rechtsteiner A."/>
            <person name="Rho M."/>
            <person name="Rogozin I.B."/>
            <person name="Sakarya O."/>
            <person name="Salamov A."/>
            <person name="Schaack S."/>
            <person name="Shapiro H."/>
            <person name="Shiga Y."/>
            <person name="Skalitzky C."/>
            <person name="Smith Z."/>
            <person name="Souvorov A."/>
            <person name="Sung W."/>
            <person name="Tang Z."/>
            <person name="Tsuchiya D."/>
            <person name="Tu H."/>
            <person name="Vos H."/>
            <person name="Wang M."/>
            <person name="Wolf Y.I."/>
            <person name="Yamagata H."/>
            <person name="Yamada T."/>
            <person name="Ye Y."/>
            <person name="Shaw J.R."/>
            <person name="Andrews J."/>
            <person name="Crease T.J."/>
            <person name="Tang H."/>
            <person name="Lucas S.M."/>
            <person name="Robertson H.M."/>
            <person name="Bork P."/>
            <person name="Koonin E.V."/>
            <person name="Zdobnov E.M."/>
            <person name="Grigoriev I.V."/>
            <person name="Lynch M."/>
            <person name="Boore J.L."/>
        </authorList>
    </citation>
    <scope>NUCLEOTIDE SEQUENCE [LARGE SCALE GENOMIC DNA]</scope>
</reference>